<dbReference type="SMART" id="SM00448">
    <property type="entry name" value="REC"/>
    <property type="match status" value="1"/>
</dbReference>
<name>A0ABV5W0M9_9BACL</name>
<evidence type="ECO:0000313" key="10">
    <source>
        <dbReference type="EMBL" id="MFB9754090.1"/>
    </source>
</evidence>
<dbReference type="CDD" id="cd00383">
    <property type="entry name" value="trans_reg_C"/>
    <property type="match status" value="1"/>
</dbReference>
<protein>
    <submittedName>
        <fullName evidence="10">Response regulator transcription factor</fullName>
    </submittedName>
</protein>
<dbReference type="Gene3D" id="3.40.50.2300">
    <property type="match status" value="1"/>
</dbReference>
<dbReference type="InterPro" id="IPR001867">
    <property type="entry name" value="OmpR/PhoB-type_DNA-bd"/>
</dbReference>
<dbReference type="SMART" id="SM00862">
    <property type="entry name" value="Trans_reg_C"/>
    <property type="match status" value="1"/>
</dbReference>
<dbReference type="SUPFAM" id="SSF52172">
    <property type="entry name" value="CheY-like"/>
    <property type="match status" value="1"/>
</dbReference>
<accession>A0ABV5W0M9</accession>
<evidence type="ECO:0000259" key="8">
    <source>
        <dbReference type="PROSITE" id="PS50110"/>
    </source>
</evidence>
<dbReference type="Pfam" id="PF00072">
    <property type="entry name" value="Response_reg"/>
    <property type="match status" value="1"/>
</dbReference>
<evidence type="ECO:0000256" key="5">
    <source>
        <dbReference type="ARBA" id="ARBA00023163"/>
    </source>
</evidence>
<keyword evidence="11" id="KW-1185">Reference proteome</keyword>
<evidence type="ECO:0000256" key="1">
    <source>
        <dbReference type="ARBA" id="ARBA00022553"/>
    </source>
</evidence>
<gene>
    <name evidence="10" type="ORF">ACFFNY_21185</name>
</gene>
<evidence type="ECO:0000313" key="11">
    <source>
        <dbReference type="Proteomes" id="UP001589619"/>
    </source>
</evidence>
<feature type="DNA-binding region" description="OmpR/PhoB-type" evidence="7">
    <location>
        <begin position="131"/>
        <end position="230"/>
    </location>
</feature>
<evidence type="ECO:0000256" key="2">
    <source>
        <dbReference type="ARBA" id="ARBA00023012"/>
    </source>
</evidence>
<dbReference type="Pfam" id="PF00486">
    <property type="entry name" value="Trans_reg_C"/>
    <property type="match status" value="1"/>
</dbReference>
<sequence>MYIGKILIIEDDTAISGLLVNILKQNNYAVTCAYSGTEGKLLLKHEQFDCILLDLMLPGLDGESLIADMRKEQTIPIIVISAKLGTDARVNALRLGADDFIPKPFEFEEIVARVEAQLRRSRIYSADQQPAQILSWKNCTLHTDTAEITVKDEALAFTALEFRIMEMLMRNPKKVFTRSNIFESCWEQSFLGNENTVDVHISHIRNKIAKIDPDTLYIKTIRGIGFRLSE</sequence>
<dbReference type="RefSeq" id="WP_344914374.1">
    <property type="nucleotide sequence ID" value="NZ_BAAAYO010000013.1"/>
</dbReference>
<dbReference type="PANTHER" id="PTHR48111:SF2">
    <property type="entry name" value="RESPONSE REGULATOR SAER"/>
    <property type="match status" value="1"/>
</dbReference>
<dbReference type="InterPro" id="IPR036388">
    <property type="entry name" value="WH-like_DNA-bd_sf"/>
</dbReference>
<evidence type="ECO:0000256" key="4">
    <source>
        <dbReference type="ARBA" id="ARBA00023125"/>
    </source>
</evidence>
<keyword evidence="3" id="KW-0805">Transcription regulation</keyword>
<evidence type="ECO:0000259" key="9">
    <source>
        <dbReference type="PROSITE" id="PS51755"/>
    </source>
</evidence>
<comment type="caution">
    <text evidence="10">The sequence shown here is derived from an EMBL/GenBank/DDBJ whole genome shotgun (WGS) entry which is preliminary data.</text>
</comment>
<keyword evidence="1 6" id="KW-0597">Phosphoprotein</keyword>
<keyword evidence="2" id="KW-0902">Two-component regulatory system</keyword>
<dbReference type="EMBL" id="JBHMAG010000014">
    <property type="protein sequence ID" value="MFB9754090.1"/>
    <property type="molecule type" value="Genomic_DNA"/>
</dbReference>
<dbReference type="PROSITE" id="PS50110">
    <property type="entry name" value="RESPONSE_REGULATORY"/>
    <property type="match status" value="1"/>
</dbReference>
<dbReference type="InterPro" id="IPR001789">
    <property type="entry name" value="Sig_transdc_resp-reg_receiver"/>
</dbReference>
<feature type="domain" description="Response regulatory" evidence="8">
    <location>
        <begin position="5"/>
        <end position="118"/>
    </location>
</feature>
<evidence type="ECO:0000256" key="6">
    <source>
        <dbReference type="PROSITE-ProRule" id="PRU00169"/>
    </source>
</evidence>
<feature type="domain" description="OmpR/PhoB-type" evidence="9">
    <location>
        <begin position="131"/>
        <end position="230"/>
    </location>
</feature>
<reference evidence="10 11" key="1">
    <citation type="submission" date="2024-09" db="EMBL/GenBank/DDBJ databases">
        <authorList>
            <person name="Sun Q."/>
            <person name="Mori K."/>
        </authorList>
    </citation>
    <scope>NUCLEOTIDE SEQUENCE [LARGE SCALE GENOMIC DNA]</scope>
    <source>
        <strain evidence="10 11">JCM 12520</strain>
    </source>
</reference>
<dbReference type="InterPro" id="IPR011006">
    <property type="entry name" value="CheY-like_superfamily"/>
</dbReference>
<evidence type="ECO:0000256" key="7">
    <source>
        <dbReference type="PROSITE-ProRule" id="PRU01091"/>
    </source>
</evidence>
<evidence type="ECO:0000256" key="3">
    <source>
        <dbReference type="ARBA" id="ARBA00023015"/>
    </source>
</evidence>
<keyword evidence="5" id="KW-0804">Transcription</keyword>
<dbReference type="PROSITE" id="PS51755">
    <property type="entry name" value="OMPR_PHOB"/>
    <property type="match status" value="1"/>
</dbReference>
<dbReference type="Gene3D" id="6.10.250.690">
    <property type="match status" value="1"/>
</dbReference>
<dbReference type="PANTHER" id="PTHR48111">
    <property type="entry name" value="REGULATOR OF RPOS"/>
    <property type="match status" value="1"/>
</dbReference>
<dbReference type="Proteomes" id="UP001589619">
    <property type="component" value="Unassembled WGS sequence"/>
</dbReference>
<feature type="modified residue" description="4-aspartylphosphate" evidence="6">
    <location>
        <position position="54"/>
    </location>
</feature>
<dbReference type="Gene3D" id="1.10.10.10">
    <property type="entry name" value="Winged helix-like DNA-binding domain superfamily/Winged helix DNA-binding domain"/>
    <property type="match status" value="1"/>
</dbReference>
<proteinExistence type="predicted"/>
<dbReference type="InterPro" id="IPR039420">
    <property type="entry name" value="WalR-like"/>
</dbReference>
<organism evidence="10 11">
    <name type="scientific">Paenibacillus hodogayensis</name>
    <dbReference type="NCBI Taxonomy" id="279208"/>
    <lineage>
        <taxon>Bacteria</taxon>
        <taxon>Bacillati</taxon>
        <taxon>Bacillota</taxon>
        <taxon>Bacilli</taxon>
        <taxon>Bacillales</taxon>
        <taxon>Paenibacillaceae</taxon>
        <taxon>Paenibacillus</taxon>
    </lineage>
</organism>
<keyword evidence="4 7" id="KW-0238">DNA-binding</keyword>